<keyword evidence="2" id="KW-0812">Transmembrane</keyword>
<gene>
    <name evidence="3" type="ORF">TrVE_jg6812</name>
</gene>
<feature type="transmembrane region" description="Helical" evidence="2">
    <location>
        <begin position="293"/>
        <end position="310"/>
    </location>
</feature>
<evidence type="ECO:0000313" key="4">
    <source>
        <dbReference type="Proteomes" id="UP001165160"/>
    </source>
</evidence>
<evidence type="ECO:0000313" key="3">
    <source>
        <dbReference type="EMBL" id="GMH91328.1"/>
    </source>
</evidence>
<feature type="transmembrane region" description="Helical" evidence="2">
    <location>
        <begin position="322"/>
        <end position="351"/>
    </location>
</feature>
<sequence length="757" mass="81852">MDVPLWVTLVSGAFLCTYSLTVAIMFQNAVWWHFLNPTNLGFDVMGAASMAFAFLLLPLIGFCIGRKLGSSWETLLHPLMLAGVYPSSLSLLSLFFSTNAIFEARTVLATLACGSCFAGHISILLPSVGEVNVTNMRRNWGFCFNLGVLLLLFVRLLGGSSTPNDLTDNLGRDAAALGSFAIAALISAGIVWQQQQQTRGWEREDDAFGEMEKDDDPFLEYDHSADLFPSVTDGNEDDKVARAKSSKPRNSTSSILPSAFALSSCFTLTHSFFNNSGAAVKFVGYAPFSGHSIGILMLMILGTALPELPLMRRTHIQGWSALGLFVGGALMFFAELYAGCVVLALSLPSAWRSAAAVAVEDFAAMGKWQVLQFLSFGGFLIFVHQVCYVGVMMYSHVPLVGTLFGGHSGIWGLMVIAPFSVSMAWRTGSEWKVLGSEKLGSTSTQASHAKALSLLLVSICLFIPSVLTRSLGRGGGGPIASSTSLKVMTYNNQNGYTTSGVFNGFCYVDVIKSFEPDYVVIPEGDSMHPITGNRDAVDFYSSKLDKYHVNFGPAGNVDAVSVAAMSSRKFEEKGEIVQLPKPTSGDLNRFMLVDHFVVGGQEVIVAGTHFEWFGDPTTQTQFVVDYFADHDFDSVPVIVTGDFNLEPCGGNMNAPDATAFVPFVDSGWSSVTPMQCSGPVDEDVGGHLCDSNFTTAVIAEGGSKFPSLNYQLDWIMYKGSGLELIEDSIRNELRILSESIPSYCSDHSPLMAEFNVM</sequence>
<accession>A0A9W7BRH7</accession>
<dbReference type="GO" id="GO:0016020">
    <property type="term" value="C:membrane"/>
    <property type="evidence" value="ECO:0007669"/>
    <property type="project" value="GOC"/>
</dbReference>
<organism evidence="3 4">
    <name type="scientific">Triparma verrucosa</name>
    <dbReference type="NCBI Taxonomy" id="1606542"/>
    <lineage>
        <taxon>Eukaryota</taxon>
        <taxon>Sar</taxon>
        <taxon>Stramenopiles</taxon>
        <taxon>Ochrophyta</taxon>
        <taxon>Bolidophyceae</taxon>
        <taxon>Parmales</taxon>
        <taxon>Triparmaceae</taxon>
        <taxon>Triparma</taxon>
    </lineage>
</organism>
<evidence type="ECO:0000256" key="2">
    <source>
        <dbReference type="SAM" id="Phobius"/>
    </source>
</evidence>
<feature type="transmembrane region" description="Helical" evidence="2">
    <location>
        <begin position="108"/>
        <end position="128"/>
    </location>
</feature>
<reference evidence="4" key="1">
    <citation type="journal article" date="2023" name="Commun. Biol.">
        <title>Genome analysis of Parmales, the sister group of diatoms, reveals the evolutionary specialization of diatoms from phago-mixotrophs to photoautotrophs.</title>
        <authorList>
            <person name="Ban H."/>
            <person name="Sato S."/>
            <person name="Yoshikawa S."/>
            <person name="Yamada K."/>
            <person name="Nakamura Y."/>
            <person name="Ichinomiya M."/>
            <person name="Sato N."/>
            <person name="Blanc-Mathieu R."/>
            <person name="Endo H."/>
            <person name="Kuwata A."/>
            <person name="Ogata H."/>
        </authorList>
    </citation>
    <scope>NUCLEOTIDE SEQUENCE [LARGE SCALE GENOMIC DNA]</scope>
    <source>
        <strain evidence="4">NIES 3699</strain>
    </source>
</reference>
<dbReference type="PANTHER" id="PTHR14859:SF1">
    <property type="entry name" value="PGAP2-INTERACTING PROTEIN"/>
    <property type="match status" value="1"/>
</dbReference>
<comment type="caution">
    <text evidence="3">The sequence shown here is derived from an EMBL/GenBank/DDBJ whole genome shotgun (WGS) entry which is preliminary data.</text>
</comment>
<feature type="transmembrane region" description="Helical" evidence="2">
    <location>
        <begin position="140"/>
        <end position="158"/>
    </location>
</feature>
<protein>
    <recommendedName>
        <fullName evidence="5">Endonuclease/exonuclease/phosphatase domain-containing protein</fullName>
    </recommendedName>
</protein>
<dbReference type="EMBL" id="BRXX01000114">
    <property type="protein sequence ID" value="GMH91328.1"/>
    <property type="molecule type" value="Genomic_DNA"/>
</dbReference>
<proteinExistence type="predicted"/>
<feature type="transmembrane region" description="Helical" evidence="2">
    <location>
        <begin position="254"/>
        <end position="273"/>
    </location>
</feature>
<feature type="transmembrane region" description="Helical" evidence="2">
    <location>
        <begin position="44"/>
        <end position="64"/>
    </location>
</feature>
<feature type="transmembrane region" description="Helical" evidence="2">
    <location>
        <begin position="7"/>
        <end position="32"/>
    </location>
</feature>
<dbReference type="Gene3D" id="3.60.10.10">
    <property type="entry name" value="Endonuclease/exonuclease/phosphatase"/>
    <property type="match status" value="1"/>
</dbReference>
<feature type="transmembrane region" description="Helical" evidence="2">
    <location>
        <begin position="76"/>
        <end position="96"/>
    </location>
</feature>
<feature type="region of interest" description="Disordered" evidence="1">
    <location>
        <begin position="230"/>
        <end position="253"/>
    </location>
</feature>
<dbReference type="Proteomes" id="UP001165160">
    <property type="component" value="Unassembled WGS sequence"/>
</dbReference>
<feature type="transmembrane region" description="Helical" evidence="2">
    <location>
        <begin position="371"/>
        <end position="391"/>
    </location>
</feature>
<keyword evidence="2" id="KW-1133">Transmembrane helix</keyword>
<keyword evidence="4" id="KW-1185">Reference proteome</keyword>
<name>A0A9W7BRH7_9STRA</name>
<feature type="transmembrane region" description="Helical" evidence="2">
    <location>
        <begin position="403"/>
        <end position="425"/>
    </location>
</feature>
<dbReference type="InterPro" id="IPR051916">
    <property type="entry name" value="GPI-anchor_lipid_remodeler"/>
</dbReference>
<dbReference type="InterPro" id="IPR036691">
    <property type="entry name" value="Endo/exonu/phosph_ase_sf"/>
</dbReference>
<dbReference type="AlphaFoldDB" id="A0A9W7BRH7"/>
<evidence type="ECO:0008006" key="5">
    <source>
        <dbReference type="Google" id="ProtNLM"/>
    </source>
</evidence>
<evidence type="ECO:0000256" key="1">
    <source>
        <dbReference type="SAM" id="MobiDB-lite"/>
    </source>
</evidence>
<feature type="transmembrane region" description="Helical" evidence="2">
    <location>
        <begin position="174"/>
        <end position="192"/>
    </location>
</feature>
<dbReference type="GO" id="GO:0006506">
    <property type="term" value="P:GPI anchor biosynthetic process"/>
    <property type="evidence" value="ECO:0007669"/>
    <property type="project" value="TreeGrafter"/>
</dbReference>
<keyword evidence="2" id="KW-0472">Membrane</keyword>
<dbReference type="SUPFAM" id="SSF56219">
    <property type="entry name" value="DNase I-like"/>
    <property type="match status" value="1"/>
</dbReference>
<dbReference type="PANTHER" id="PTHR14859">
    <property type="entry name" value="CALCOFLUOR WHITE HYPERSENSITIVE PROTEIN PRECURSOR"/>
    <property type="match status" value="1"/>
</dbReference>